<keyword evidence="7" id="KW-1185">Reference proteome</keyword>
<protein>
    <submittedName>
        <fullName evidence="6">6-phosphogluconate dehydrogenase</fullName>
    </submittedName>
</protein>
<evidence type="ECO:0000259" key="5">
    <source>
        <dbReference type="Pfam" id="PF14833"/>
    </source>
</evidence>
<dbReference type="GO" id="GO:0016491">
    <property type="term" value="F:oxidoreductase activity"/>
    <property type="evidence" value="ECO:0007669"/>
    <property type="project" value="UniProtKB-KW"/>
</dbReference>
<proteinExistence type="predicted"/>
<reference evidence="6 7" key="1">
    <citation type="submission" date="2018-05" db="EMBL/GenBank/DDBJ databases">
        <title>Description of Sphingomonas pokkalii sp nov, isolated from the rhizosphere of saline tolerant pokkali rice and its draft genome analysis.</title>
        <authorList>
            <person name="Menon R."/>
            <person name="Kumari S."/>
            <person name="Rameshkumar N."/>
        </authorList>
    </citation>
    <scope>NUCLEOTIDE SEQUENCE [LARGE SCALE GENOMIC DNA]</scope>
    <source>
        <strain evidence="6 7">L3B27</strain>
    </source>
</reference>
<comment type="caution">
    <text evidence="6">The sequence shown here is derived from an EMBL/GenBank/DDBJ whole genome shotgun (WGS) entry which is preliminary data.</text>
</comment>
<dbReference type="InterPro" id="IPR015815">
    <property type="entry name" value="HIBADH-related"/>
</dbReference>
<evidence type="ECO:0000256" key="3">
    <source>
        <dbReference type="PIRSR" id="PIRSR000103-1"/>
    </source>
</evidence>
<organism evidence="6 7">
    <name type="scientific">Sphingomonas pokkalii</name>
    <dbReference type="NCBI Taxonomy" id="2175090"/>
    <lineage>
        <taxon>Bacteria</taxon>
        <taxon>Pseudomonadati</taxon>
        <taxon>Pseudomonadota</taxon>
        <taxon>Alphaproteobacteria</taxon>
        <taxon>Sphingomonadales</taxon>
        <taxon>Sphingomonadaceae</taxon>
        <taxon>Sphingomonas</taxon>
    </lineage>
</organism>
<evidence type="ECO:0000256" key="2">
    <source>
        <dbReference type="ARBA" id="ARBA00023027"/>
    </source>
</evidence>
<name>A0A2U0SFH7_9SPHN</name>
<dbReference type="InterPro" id="IPR029154">
    <property type="entry name" value="HIBADH-like_NADP-bd"/>
</dbReference>
<dbReference type="SUPFAM" id="SSF51735">
    <property type="entry name" value="NAD(P)-binding Rossmann-fold domains"/>
    <property type="match status" value="1"/>
</dbReference>
<dbReference type="InterPro" id="IPR013328">
    <property type="entry name" value="6PGD_dom2"/>
</dbReference>
<dbReference type="GO" id="GO:0050661">
    <property type="term" value="F:NADP binding"/>
    <property type="evidence" value="ECO:0007669"/>
    <property type="project" value="InterPro"/>
</dbReference>
<dbReference type="InterPro" id="IPR006115">
    <property type="entry name" value="6PGDH_NADP-bd"/>
</dbReference>
<feature type="domain" description="3-hydroxyisobutyrate dehydrogenase-like NAD-binding" evidence="5">
    <location>
        <begin position="166"/>
        <end position="284"/>
    </location>
</feature>
<dbReference type="OrthoDB" id="9812907at2"/>
<dbReference type="InterPro" id="IPR008927">
    <property type="entry name" value="6-PGluconate_DH-like_C_sf"/>
</dbReference>
<dbReference type="Gene3D" id="3.40.50.720">
    <property type="entry name" value="NAD(P)-binding Rossmann-like Domain"/>
    <property type="match status" value="1"/>
</dbReference>
<dbReference type="InterPro" id="IPR051265">
    <property type="entry name" value="HIBADH-related_NP60_sf"/>
</dbReference>
<dbReference type="AlphaFoldDB" id="A0A2U0SFH7"/>
<dbReference type="GO" id="GO:0051287">
    <property type="term" value="F:NAD binding"/>
    <property type="evidence" value="ECO:0007669"/>
    <property type="project" value="InterPro"/>
</dbReference>
<dbReference type="InterPro" id="IPR036291">
    <property type="entry name" value="NAD(P)-bd_dom_sf"/>
</dbReference>
<dbReference type="EMBL" id="QENQ01000001">
    <property type="protein sequence ID" value="PVX30108.1"/>
    <property type="molecule type" value="Genomic_DNA"/>
</dbReference>
<dbReference type="PIRSF" id="PIRSF000103">
    <property type="entry name" value="HIBADH"/>
    <property type="match status" value="1"/>
</dbReference>
<keyword evidence="1" id="KW-0560">Oxidoreductase</keyword>
<keyword evidence="2" id="KW-0520">NAD</keyword>
<feature type="domain" description="6-phosphogluconate dehydrogenase NADP-binding" evidence="4">
    <location>
        <begin position="3"/>
        <end position="158"/>
    </location>
</feature>
<dbReference type="PANTHER" id="PTHR43580">
    <property type="entry name" value="OXIDOREDUCTASE GLYR1-RELATED"/>
    <property type="match status" value="1"/>
</dbReference>
<dbReference type="Pfam" id="PF14833">
    <property type="entry name" value="NAD_binding_11"/>
    <property type="match status" value="1"/>
</dbReference>
<sequence>MDLAFLGLGQMGIGMASALLDAGHTLTVWNRSPDKAAPLTERGARLARTPREAADGAQAVLTMVADDAALAAILDGEDGVLAGMAPGALHLSHSTIAVATADALATRHAEAEQHFVSAPVFGRPPVAAQGKLAIVAAGAPEAMDAAAPILEALGRVTFPMGDKPSAANLVKLAGNFMIMATVEAYGEAMSLGEKGGVAREKMLEVFAGTIFDGAIHKVYGPPIAERRHRPAGFTVPLGLKDMRLAGEAAKAVGAKLPLLDLVSTHLAETMAVEGEDVDVTALAETIAKL</sequence>
<evidence type="ECO:0000313" key="7">
    <source>
        <dbReference type="Proteomes" id="UP000245890"/>
    </source>
</evidence>
<evidence type="ECO:0000256" key="1">
    <source>
        <dbReference type="ARBA" id="ARBA00023002"/>
    </source>
</evidence>
<dbReference type="RefSeq" id="WP_116469525.1">
    <property type="nucleotide sequence ID" value="NZ_QENQ01000001.1"/>
</dbReference>
<accession>A0A2U0SFH7</accession>
<dbReference type="Pfam" id="PF03446">
    <property type="entry name" value="NAD_binding_2"/>
    <property type="match status" value="1"/>
</dbReference>
<dbReference type="PANTHER" id="PTHR43580:SF2">
    <property type="entry name" value="CYTOKINE-LIKE NUCLEAR FACTOR N-PAC"/>
    <property type="match status" value="1"/>
</dbReference>
<gene>
    <name evidence="6" type="ORF">DD559_12860</name>
</gene>
<dbReference type="Proteomes" id="UP000245890">
    <property type="component" value="Unassembled WGS sequence"/>
</dbReference>
<evidence type="ECO:0000259" key="4">
    <source>
        <dbReference type="Pfam" id="PF03446"/>
    </source>
</evidence>
<dbReference type="SUPFAM" id="SSF48179">
    <property type="entry name" value="6-phosphogluconate dehydrogenase C-terminal domain-like"/>
    <property type="match status" value="1"/>
</dbReference>
<evidence type="ECO:0000313" key="6">
    <source>
        <dbReference type="EMBL" id="PVX30108.1"/>
    </source>
</evidence>
<dbReference type="Gene3D" id="1.10.1040.10">
    <property type="entry name" value="N-(1-d-carboxylethyl)-l-norvaline Dehydrogenase, domain 2"/>
    <property type="match status" value="1"/>
</dbReference>
<feature type="active site" evidence="3">
    <location>
        <position position="171"/>
    </location>
</feature>